<dbReference type="EMBL" id="CP096916">
    <property type="protein sequence ID" value="WBM40168.1"/>
    <property type="molecule type" value="Genomic_DNA"/>
</dbReference>
<organism evidence="3 6">
    <name type="scientific">Alcaligenes faecalis</name>
    <dbReference type="NCBI Taxonomy" id="511"/>
    <lineage>
        <taxon>Bacteria</taxon>
        <taxon>Pseudomonadati</taxon>
        <taxon>Pseudomonadota</taxon>
        <taxon>Betaproteobacteria</taxon>
        <taxon>Burkholderiales</taxon>
        <taxon>Alcaligenaceae</taxon>
        <taxon>Alcaligenes</taxon>
    </lineage>
</organism>
<dbReference type="Pfam" id="PF03061">
    <property type="entry name" value="4HBT"/>
    <property type="match status" value="1"/>
</dbReference>
<dbReference type="Proteomes" id="UP000245216">
    <property type="component" value="Unassembled WGS sequence"/>
</dbReference>
<dbReference type="Proteomes" id="UP001211866">
    <property type="component" value="Chromosome"/>
</dbReference>
<accession>A0A0M7DDQ2</accession>
<dbReference type="InterPro" id="IPR003736">
    <property type="entry name" value="PAAI_dom"/>
</dbReference>
<evidence type="ECO:0000256" key="1">
    <source>
        <dbReference type="ARBA" id="ARBA00022801"/>
    </source>
</evidence>
<dbReference type="EMBL" id="CP095873">
    <property type="protein sequence ID" value="UPL23266.1"/>
    <property type="molecule type" value="Genomic_DNA"/>
</dbReference>
<evidence type="ECO:0000313" key="4">
    <source>
        <dbReference type="EMBL" id="UPL23266.1"/>
    </source>
</evidence>
<reference evidence="3 6" key="2">
    <citation type="submission" date="2018-05" db="EMBL/GenBank/DDBJ databases">
        <authorList>
            <person name="Lanie J.A."/>
            <person name="Ng W.-L."/>
            <person name="Kazmierczak K.M."/>
            <person name="Andrzejewski T.M."/>
            <person name="Davidsen T.M."/>
            <person name="Wayne K.J."/>
            <person name="Tettelin H."/>
            <person name="Glass J.I."/>
            <person name="Rusch D."/>
            <person name="Podicherti R."/>
            <person name="Tsui H.-C.T."/>
            <person name="Winkler M.E."/>
        </authorList>
    </citation>
    <scope>NUCLEOTIDE SEQUENCE [LARGE SCALE GENOMIC DNA]</scope>
    <source>
        <strain evidence="3 6">YBY</strain>
    </source>
</reference>
<gene>
    <name evidence="3" type="ORF">DF183_05695</name>
    <name evidence="5" type="ORF">M2J83_10240</name>
    <name evidence="4" type="ORF">MXF72_09370</name>
</gene>
<dbReference type="Gene3D" id="3.10.129.10">
    <property type="entry name" value="Hotdog Thioesterase"/>
    <property type="match status" value="1"/>
</dbReference>
<proteinExistence type="predicted"/>
<dbReference type="AlphaFoldDB" id="A0A0A2NBE1"/>
<protein>
    <submittedName>
        <fullName evidence="3">PaaI family thioesterase</fullName>
    </submittedName>
</protein>
<sequence>MKHLQAELAQPKQDFFGTHIPLMQHLGLQTVSSTEQEVITFLPWQACNANSRADVHGGTLMAILDFTLSAAARAQRPGSGMATIDMNSQFLLPARGDVWFKAQCLYLEGDTAYCEGGGYDEKERLLVKAAATFRVVRGS</sequence>
<accession>A0A0A2NBE1</accession>
<evidence type="ECO:0000313" key="5">
    <source>
        <dbReference type="EMBL" id="WBM40168.1"/>
    </source>
</evidence>
<dbReference type="EMBL" id="QEXO01000001">
    <property type="protein sequence ID" value="PWE16214.1"/>
    <property type="molecule type" value="Genomic_DNA"/>
</dbReference>
<dbReference type="RefSeq" id="WP_009454207.1">
    <property type="nucleotide sequence ID" value="NZ_CAXOJJ010000007.1"/>
</dbReference>
<evidence type="ECO:0000313" key="3">
    <source>
        <dbReference type="EMBL" id="PWE16214.1"/>
    </source>
</evidence>
<dbReference type="GO" id="GO:0016289">
    <property type="term" value="F:acyl-CoA hydrolase activity"/>
    <property type="evidence" value="ECO:0007669"/>
    <property type="project" value="UniProtKB-ARBA"/>
</dbReference>
<dbReference type="STRING" id="511.UZ73_18355"/>
<evidence type="ECO:0000313" key="6">
    <source>
        <dbReference type="Proteomes" id="UP000245216"/>
    </source>
</evidence>
<evidence type="ECO:0000259" key="2">
    <source>
        <dbReference type="Pfam" id="PF03061"/>
    </source>
</evidence>
<dbReference type="OrthoDB" id="4717506at2"/>
<dbReference type="NCBIfam" id="TIGR00369">
    <property type="entry name" value="unchar_dom_1"/>
    <property type="match status" value="1"/>
</dbReference>
<reference evidence="4" key="3">
    <citation type="submission" date="2022-04" db="EMBL/GenBank/DDBJ databases">
        <title>Genomic mining of Alcaligenes faecalis D334 producing ectoin and derivatives.</title>
        <authorList>
            <person name="Doan V.T."/>
            <person name="Quach N.T."/>
            <person name="Vu T.-H.-N."/>
            <person name="Phi Q.-T."/>
        </authorList>
    </citation>
    <scope>NUCLEOTIDE SEQUENCE</scope>
    <source>
        <strain evidence="4">D334</strain>
    </source>
</reference>
<dbReference type="CDD" id="cd03443">
    <property type="entry name" value="PaaI_thioesterase"/>
    <property type="match status" value="1"/>
</dbReference>
<dbReference type="SUPFAM" id="SSF54637">
    <property type="entry name" value="Thioesterase/thiol ester dehydrase-isomerase"/>
    <property type="match status" value="1"/>
</dbReference>
<keyword evidence="7" id="KW-1185">Reference proteome</keyword>
<dbReference type="eggNOG" id="COG2050">
    <property type="taxonomic scope" value="Bacteria"/>
</dbReference>
<dbReference type="Proteomes" id="UP000830925">
    <property type="component" value="Chromosome"/>
</dbReference>
<name>A0A0A2NBE1_ALCFA</name>
<feature type="domain" description="Thioesterase" evidence="2">
    <location>
        <begin position="55"/>
        <end position="125"/>
    </location>
</feature>
<reference evidence="3 6" key="1">
    <citation type="submission" date="2018-05" db="EMBL/GenBank/DDBJ databases">
        <title>Genome Sequence of an Efficient Indole-Degrading Bacterium, Alcaligenes sp.YBY.</title>
        <authorList>
            <person name="Yang B."/>
        </authorList>
    </citation>
    <scope>NUCLEOTIDE SEQUENCE [LARGE SCALE GENOMIC DNA]</scope>
    <source>
        <strain evidence="3 6">YBY</strain>
    </source>
</reference>
<dbReference type="KEGG" id="afa:UZ73_18355"/>
<dbReference type="InterPro" id="IPR029069">
    <property type="entry name" value="HotDog_dom_sf"/>
</dbReference>
<reference evidence="5 7" key="4">
    <citation type="submission" date="2022-05" db="EMBL/GenBank/DDBJ databases">
        <title>Complete sequence of strain NY11312.</title>
        <authorList>
            <person name="Zhou D."/>
        </authorList>
    </citation>
    <scope>NUCLEOTIDE SEQUENCE [LARGE SCALE GENOMIC DNA]</scope>
    <source>
        <strain evidence="5 7">NY11312</strain>
    </source>
</reference>
<dbReference type="InterPro" id="IPR006683">
    <property type="entry name" value="Thioestr_dom"/>
</dbReference>
<evidence type="ECO:0000313" key="7">
    <source>
        <dbReference type="Proteomes" id="UP001211866"/>
    </source>
</evidence>
<dbReference type="GeneID" id="96775579"/>
<keyword evidence="1" id="KW-0378">Hydrolase</keyword>